<protein>
    <submittedName>
        <fullName evidence="1">Uncharacterized protein</fullName>
    </submittedName>
</protein>
<evidence type="ECO:0000313" key="1">
    <source>
        <dbReference type="EMBL" id="MBX44931.1"/>
    </source>
</evidence>
<proteinExistence type="predicted"/>
<organism evidence="1">
    <name type="scientific">Rhizophora mucronata</name>
    <name type="common">Asiatic mangrove</name>
    <dbReference type="NCBI Taxonomy" id="61149"/>
    <lineage>
        <taxon>Eukaryota</taxon>
        <taxon>Viridiplantae</taxon>
        <taxon>Streptophyta</taxon>
        <taxon>Embryophyta</taxon>
        <taxon>Tracheophyta</taxon>
        <taxon>Spermatophyta</taxon>
        <taxon>Magnoliopsida</taxon>
        <taxon>eudicotyledons</taxon>
        <taxon>Gunneridae</taxon>
        <taxon>Pentapetalae</taxon>
        <taxon>rosids</taxon>
        <taxon>fabids</taxon>
        <taxon>Malpighiales</taxon>
        <taxon>Rhizophoraceae</taxon>
        <taxon>Rhizophora</taxon>
    </lineage>
</organism>
<sequence length="56" mass="6491">MYTARKIFKDFPPIYVMCAATIQMHLVKHQLVLMEKIEAKDSGIYQIYSARLGNTI</sequence>
<reference evidence="1" key="1">
    <citation type="submission" date="2018-02" db="EMBL/GenBank/DDBJ databases">
        <title>Rhizophora mucronata_Transcriptome.</title>
        <authorList>
            <person name="Meera S.P."/>
            <person name="Sreeshan A."/>
            <person name="Augustine A."/>
        </authorList>
    </citation>
    <scope>NUCLEOTIDE SEQUENCE</scope>
    <source>
        <tissue evidence="1">Leaf</tissue>
    </source>
</reference>
<dbReference type="AlphaFoldDB" id="A0A2P2NRC0"/>
<accession>A0A2P2NRC0</accession>
<dbReference type="EMBL" id="GGEC01064447">
    <property type="protein sequence ID" value="MBX44931.1"/>
    <property type="molecule type" value="Transcribed_RNA"/>
</dbReference>
<name>A0A2P2NRC0_RHIMU</name>